<dbReference type="AlphaFoldDB" id="A0A084IKE0"/>
<dbReference type="PROSITE" id="PS51257">
    <property type="entry name" value="PROKAR_LIPOPROTEIN"/>
    <property type="match status" value="1"/>
</dbReference>
<comment type="caution">
    <text evidence="2">The sequence shown here is derived from an EMBL/GenBank/DDBJ whole genome shotgun (WGS) entry which is preliminary data.</text>
</comment>
<protein>
    <recommendedName>
        <fullName evidence="4">Lipoprotein</fullName>
    </recommendedName>
</protein>
<dbReference type="RefSeq" id="WP_037338065.1">
    <property type="nucleotide sequence ID" value="NZ_APNK01000016.1"/>
</dbReference>
<sequence>MKRLLFALPLLMVLAACVEPYHDHDGWRHHDDRGYRVDHDRYYDSDHRRDDDGYRDDRRDDDHYRDYRRDNDDRDHWGDRD</sequence>
<reference evidence="2 3" key="1">
    <citation type="submission" date="2013-03" db="EMBL/GenBank/DDBJ databases">
        <title>Salinisphaera hydrothermalis C41B8 Genome Sequencing.</title>
        <authorList>
            <person name="Li C."/>
            <person name="Lai Q."/>
            <person name="Shao Z."/>
        </authorList>
    </citation>
    <scope>NUCLEOTIDE SEQUENCE [LARGE SCALE GENOMIC DNA]</scope>
    <source>
        <strain evidence="2 3">C41B8</strain>
    </source>
</reference>
<keyword evidence="3" id="KW-1185">Reference proteome</keyword>
<organism evidence="2 3">
    <name type="scientific">Salinisphaera hydrothermalis (strain C41B8)</name>
    <dbReference type="NCBI Taxonomy" id="1304275"/>
    <lineage>
        <taxon>Bacteria</taxon>
        <taxon>Pseudomonadati</taxon>
        <taxon>Pseudomonadota</taxon>
        <taxon>Gammaproteobacteria</taxon>
        <taxon>Salinisphaerales</taxon>
        <taxon>Salinisphaeraceae</taxon>
        <taxon>Salinisphaera</taxon>
    </lineage>
</organism>
<feature type="region of interest" description="Disordered" evidence="1">
    <location>
        <begin position="43"/>
        <end position="81"/>
    </location>
</feature>
<dbReference type="EMBL" id="APNK01000016">
    <property type="protein sequence ID" value="KEZ77174.1"/>
    <property type="molecule type" value="Genomic_DNA"/>
</dbReference>
<name>A0A084IKE0_SALHC</name>
<gene>
    <name evidence="2" type="ORF">C41B8_11313</name>
</gene>
<evidence type="ECO:0008006" key="4">
    <source>
        <dbReference type="Google" id="ProtNLM"/>
    </source>
</evidence>
<accession>A0A084IKE0</accession>
<proteinExistence type="predicted"/>
<dbReference type="Proteomes" id="UP000028302">
    <property type="component" value="Unassembled WGS sequence"/>
</dbReference>
<evidence type="ECO:0000313" key="3">
    <source>
        <dbReference type="Proteomes" id="UP000028302"/>
    </source>
</evidence>
<evidence type="ECO:0000313" key="2">
    <source>
        <dbReference type="EMBL" id="KEZ77174.1"/>
    </source>
</evidence>
<evidence type="ECO:0000256" key="1">
    <source>
        <dbReference type="SAM" id="MobiDB-lite"/>
    </source>
</evidence>